<keyword evidence="1" id="KW-0472">Membrane</keyword>
<keyword evidence="1" id="KW-1133">Transmembrane helix</keyword>
<dbReference type="InterPro" id="IPR011969">
    <property type="entry name" value="Clan_AA_Asp_peptidase_C"/>
</dbReference>
<dbReference type="RefSeq" id="WP_290357862.1">
    <property type="nucleotide sequence ID" value="NZ_JAUHHC010000001.1"/>
</dbReference>
<name>A0ABT8DT72_9BURK</name>
<feature type="transmembrane region" description="Helical" evidence="1">
    <location>
        <begin position="14"/>
        <end position="35"/>
    </location>
</feature>
<gene>
    <name evidence="2" type="ORF">QWJ38_04620</name>
</gene>
<dbReference type="Pfam" id="PF13975">
    <property type="entry name" value="gag-asp_proteas"/>
    <property type="match status" value="1"/>
</dbReference>
<dbReference type="GO" id="GO:0016787">
    <property type="term" value="F:hydrolase activity"/>
    <property type="evidence" value="ECO:0007669"/>
    <property type="project" value="UniProtKB-KW"/>
</dbReference>
<dbReference type="NCBIfam" id="TIGR02281">
    <property type="entry name" value="clan_AA_DTGA"/>
    <property type="match status" value="1"/>
</dbReference>
<dbReference type="InterPro" id="IPR034122">
    <property type="entry name" value="Retropepsin-like_bacterial"/>
</dbReference>
<keyword evidence="1" id="KW-0812">Transmembrane</keyword>
<keyword evidence="2" id="KW-0378">Hydrolase</keyword>
<dbReference type="InterPro" id="IPR001969">
    <property type="entry name" value="Aspartic_peptidase_AS"/>
</dbReference>
<dbReference type="Proteomes" id="UP001228044">
    <property type="component" value="Unassembled WGS sequence"/>
</dbReference>
<dbReference type="SUPFAM" id="SSF50630">
    <property type="entry name" value="Acid proteases"/>
    <property type="match status" value="1"/>
</dbReference>
<dbReference type="EC" id="3.4.23.-" evidence="2"/>
<proteinExistence type="predicted"/>
<evidence type="ECO:0000313" key="3">
    <source>
        <dbReference type="Proteomes" id="UP001228044"/>
    </source>
</evidence>
<dbReference type="InterPro" id="IPR021109">
    <property type="entry name" value="Peptidase_aspartic_dom_sf"/>
</dbReference>
<sequence>MNDANKANRELPGALKIATVWLLIGLAVFLAFQAWERQRLQSRFSLSPQGQIVLQRGPDGHFHWPGTLNGIAVDFLVDTGASSSAVPEALARRAGLRSEGDSLSHTAGGVARGWLARGDLALQGGVGVERLRLTVLPQLGAPLLGMDVLAKLQFTQQGGELRIEAARP</sequence>
<accession>A0ABT8DT72</accession>
<reference evidence="2 3" key="1">
    <citation type="submission" date="2023-06" db="EMBL/GenBank/DDBJ databases">
        <title>Pelomonas sp. PFR6 16S ribosomal RNA gene Genome sequencing and assembly.</title>
        <authorList>
            <person name="Woo H."/>
        </authorList>
    </citation>
    <scope>NUCLEOTIDE SEQUENCE [LARGE SCALE GENOMIC DNA]</scope>
    <source>
        <strain evidence="2 3">PFR6</strain>
    </source>
</reference>
<evidence type="ECO:0000313" key="2">
    <source>
        <dbReference type="EMBL" id="MDN3919562.1"/>
    </source>
</evidence>
<dbReference type="EMBL" id="JAUHHC010000001">
    <property type="protein sequence ID" value="MDN3919562.1"/>
    <property type="molecule type" value="Genomic_DNA"/>
</dbReference>
<dbReference type="Gene3D" id="2.40.70.10">
    <property type="entry name" value="Acid Proteases"/>
    <property type="match status" value="1"/>
</dbReference>
<dbReference type="CDD" id="cd05483">
    <property type="entry name" value="retropepsin_like_bacteria"/>
    <property type="match status" value="1"/>
</dbReference>
<evidence type="ECO:0000256" key="1">
    <source>
        <dbReference type="SAM" id="Phobius"/>
    </source>
</evidence>
<keyword evidence="3" id="KW-1185">Reference proteome</keyword>
<protein>
    <submittedName>
        <fullName evidence="2">Retropepsin-like aspartic protease</fullName>
        <ecNumber evidence="2">3.4.23.-</ecNumber>
    </submittedName>
</protein>
<organism evidence="2 3">
    <name type="scientific">Roseateles violae</name>
    <dbReference type="NCBI Taxonomy" id="3058042"/>
    <lineage>
        <taxon>Bacteria</taxon>
        <taxon>Pseudomonadati</taxon>
        <taxon>Pseudomonadota</taxon>
        <taxon>Betaproteobacteria</taxon>
        <taxon>Burkholderiales</taxon>
        <taxon>Sphaerotilaceae</taxon>
        <taxon>Roseateles</taxon>
    </lineage>
</organism>
<dbReference type="PROSITE" id="PS00141">
    <property type="entry name" value="ASP_PROTEASE"/>
    <property type="match status" value="1"/>
</dbReference>
<comment type="caution">
    <text evidence="2">The sequence shown here is derived from an EMBL/GenBank/DDBJ whole genome shotgun (WGS) entry which is preliminary data.</text>
</comment>